<evidence type="ECO:0000313" key="1">
    <source>
        <dbReference type="EMBL" id="OAQ74534.1"/>
    </source>
</evidence>
<reference evidence="1 2" key="1">
    <citation type="submission" date="2016-01" db="EMBL/GenBank/DDBJ databases">
        <title>Biosynthesis of antibiotic leucinostatins and their inhibition on Phytophthora in bio-control Purpureocillium lilacinum.</title>
        <authorList>
            <person name="Wang G."/>
            <person name="Liu Z."/>
            <person name="Lin R."/>
            <person name="Li E."/>
            <person name="Mao Z."/>
            <person name="Ling J."/>
            <person name="Yin W."/>
            <person name="Xie B."/>
        </authorList>
    </citation>
    <scope>NUCLEOTIDE SEQUENCE [LARGE SCALE GENOMIC DNA]</scope>
    <source>
        <strain evidence="1">PLBJ-1</strain>
    </source>
</reference>
<dbReference type="EMBL" id="LSBH01000009">
    <property type="protein sequence ID" value="OAQ74534.1"/>
    <property type="molecule type" value="Genomic_DNA"/>
</dbReference>
<gene>
    <name evidence="1" type="ORF">VFPBJ_09829</name>
</gene>
<proteinExistence type="predicted"/>
<name>A0A179G9P9_PURLI</name>
<dbReference type="Gene3D" id="3.40.50.620">
    <property type="entry name" value="HUPs"/>
    <property type="match status" value="1"/>
</dbReference>
<dbReference type="Gene3D" id="1.10.3620.10">
    <property type="entry name" value="YdcF like domain"/>
    <property type="match status" value="1"/>
</dbReference>
<dbReference type="InterPro" id="IPR014729">
    <property type="entry name" value="Rossmann-like_a/b/a_fold"/>
</dbReference>
<sequence>MPPTPGLVDAVNTISAFLAHQQIRTVDDLTALLTAPLPPHDGSTTGNDAALPVHVIVLCASSVIATAEYALRIISEYEEKAATATTLRGSPARLVLVLCGGIGHSTTLMHDALARHSRYSSLAGEGELRGQPEARMLDAVRQQVLGHGPHGQQRRATSQSPRFEVLLEDKSTNCGSNAIETKKLLDTHGITAPRTLVVAQDPTMCRRTVASFAKVYEDDAATPAPEIVGWPAFVPRVRAATTTATHAQLPSQSPQSARQDDGNAVAGLVYEEPEELGPDAQLWPMGRFLGLVAGEVPRLRDDGGGYGPKGRGFIASVDVPAEVERSWEVLRSCIDGADGLR</sequence>
<dbReference type="InterPro" id="IPR051599">
    <property type="entry name" value="Cell_Envelope_Assoc"/>
</dbReference>
<comment type="caution">
    <text evidence="1">The sequence shown here is derived from an EMBL/GenBank/DDBJ whole genome shotgun (WGS) entry which is preliminary data.</text>
</comment>
<dbReference type="Proteomes" id="UP000078240">
    <property type="component" value="Unassembled WGS sequence"/>
</dbReference>
<dbReference type="PANTHER" id="PTHR30336:SF20">
    <property type="entry name" value="DUF218 DOMAIN-CONTAINING PROTEIN"/>
    <property type="match status" value="1"/>
</dbReference>
<accession>A0A179G9P9</accession>
<dbReference type="GO" id="GO:0005886">
    <property type="term" value="C:plasma membrane"/>
    <property type="evidence" value="ECO:0007669"/>
    <property type="project" value="TreeGrafter"/>
</dbReference>
<protein>
    <submittedName>
        <fullName evidence="1">Uncharacterized protein</fullName>
    </submittedName>
</protein>
<dbReference type="PANTHER" id="PTHR30336">
    <property type="entry name" value="INNER MEMBRANE PROTEIN, PROBABLE PERMEASE"/>
    <property type="match status" value="1"/>
</dbReference>
<evidence type="ECO:0000313" key="2">
    <source>
        <dbReference type="Proteomes" id="UP000078240"/>
    </source>
</evidence>
<organism evidence="1 2">
    <name type="scientific">Purpureocillium lilacinum</name>
    <name type="common">Paecilomyces lilacinus</name>
    <dbReference type="NCBI Taxonomy" id="33203"/>
    <lineage>
        <taxon>Eukaryota</taxon>
        <taxon>Fungi</taxon>
        <taxon>Dikarya</taxon>
        <taxon>Ascomycota</taxon>
        <taxon>Pezizomycotina</taxon>
        <taxon>Sordariomycetes</taxon>
        <taxon>Hypocreomycetidae</taxon>
        <taxon>Hypocreales</taxon>
        <taxon>Ophiocordycipitaceae</taxon>
        <taxon>Purpureocillium</taxon>
    </lineage>
</organism>
<dbReference type="AlphaFoldDB" id="A0A179G9P9"/>